<dbReference type="Proteomes" id="UP000823775">
    <property type="component" value="Unassembled WGS sequence"/>
</dbReference>
<organism evidence="2 3">
    <name type="scientific">Datura stramonium</name>
    <name type="common">Jimsonweed</name>
    <name type="synonym">Common thornapple</name>
    <dbReference type="NCBI Taxonomy" id="4076"/>
    <lineage>
        <taxon>Eukaryota</taxon>
        <taxon>Viridiplantae</taxon>
        <taxon>Streptophyta</taxon>
        <taxon>Embryophyta</taxon>
        <taxon>Tracheophyta</taxon>
        <taxon>Spermatophyta</taxon>
        <taxon>Magnoliopsida</taxon>
        <taxon>eudicotyledons</taxon>
        <taxon>Gunneridae</taxon>
        <taxon>Pentapetalae</taxon>
        <taxon>asterids</taxon>
        <taxon>lamiids</taxon>
        <taxon>Solanales</taxon>
        <taxon>Solanaceae</taxon>
        <taxon>Solanoideae</taxon>
        <taxon>Datureae</taxon>
        <taxon>Datura</taxon>
    </lineage>
</organism>
<protein>
    <submittedName>
        <fullName evidence="2">Uncharacterized protein</fullName>
    </submittedName>
</protein>
<keyword evidence="3" id="KW-1185">Reference proteome</keyword>
<proteinExistence type="predicted"/>
<gene>
    <name evidence="2" type="ORF">HAX54_051114</name>
</gene>
<dbReference type="EMBL" id="JACEIK010000902">
    <property type="protein sequence ID" value="MCD7463673.1"/>
    <property type="molecule type" value="Genomic_DNA"/>
</dbReference>
<feature type="region of interest" description="Disordered" evidence="1">
    <location>
        <begin position="64"/>
        <end position="88"/>
    </location>
</feature>
<name>A0ABS8SXR9_DATST</name>
<sequence>MAIPDFYSMRNKSNSLRVEVMESSSQQHSIFSAPNILIFEEDLVEDEEIVYYWSHRPASVEKNGVEEELAPKKKKESRGKRKDELRWL</sequence>
<evidence type="ECO:0000313" key="3">
    <source>
        <dbReference type="Proteomes" id="UP000823775"/>
    </source>
</evidence>
<comment type="caution">
    <text evidence="2">The sequence shown here is derived from an EMBL/GenBank/DDBJ whole genome shotgun (WGS) entry which is preliminary data.</text>
</comment>
<feature type="non-terminal residue" evidence="2">
    <location>
        <position position="88"/>
    </location>
</feature>
<evidence type="ECO:0000256" key="1">
    <source>
        <dbReference type="SAM" id="MobiDB-lite"/>
    </source>
</evidence>
<reference evidence="2 3" key="1">
    <citation type="journal article" date="2021" name="BMC Genomics">
        <title>Datura genome reveals duplications of psychoactive alkaloid biosynthetic genes and high mutation rate following tissue culture.</title>
        <authorList>
            <person name="Rajewski A."/>
            <person name="Carter-House D."/>
            <person name="Stajich J."/>
            <person name="Litt A."/>
        </authorList>
    </citation>
    <scope>NUCLEOTIDE SEQUENCE [LARGE SCALE GENOMIC DNA]</scope>
    <source>
        <strain evidence="2">AR-01</strain>
    </source>
</reference>
<accession>A0ABS8SXR9</accession>
<evidence type="ECO:0000313" key="2">
    <source>
        <dbReference type="EMBL" id="MCD7463673.1"/>
    </source>
</evidence>